<keyword evidence="3 6" id="KW-1133">Transmembrane helix</keyword>
<proteinExistence type="predicted"/>
<dbReference type="Pfam" id="PF12632">
    <property type="entry name" value="Vezatin"/>
    <property type="match status" value="1"/>
</dbReference>
<feature type="compositionally biased region" description="Basic and acidic residues" evidence="5">
    <location>
        <begin position="49"/>
        <end position="72"/>
    </location>
</feature>
<protein>
    <recommendedName>
        <fullName evidence="7">Myosin-binding domain-containing protein</fullName>
    </recommendedName>
</protein>
<feature type="region of interest" description="Disordered" evidence="5">
    <location>
        <begin position="668"/>
        <end position="704"/>
    </location>
</feature>
<keyword evidence="4 6" id="KW-0472">Membrane</keyword>
<dbReference type="GO" id="GO:0012505">
    <property type="term" value="C:endomembrane system"/>
    <property type="evidence" value="ECO:0007669"/>
    <property type="project" value="UniProtKB-SubCell"/>
</dbReference>
<dbReference type="GO" id="GO:0017022">
    <property type="term" value="F:myosin binding"/>
    <property type="evidence" value="ECO:0007669"/>
    <property type="project" value="InterPro"/>
</dbReference>
<comment type="caution">
    <text evidence="8">The sequence shown here is derived from an EMBL/GenBank/DDBJ whole genome shotgun (WGS) entry which is preliminary data.</text>
</comment>
<comment type="subcellular location">
    <subcellularLocation>
        <location evidence="1">Endomembrane system</location>
    </subcellularLocation>
</comment>
<evidence type="ECO:0000256" key="5">
    <source>
        <dbReference type="SAM" id="MobiDB-lite"/>
    </source>
</evidence>
<dbReference type="InterPro" id="IPR026859">
    <property type="entry name" value="Myosin-bd"/>
</dbReference>
<keyword evidence="2 6" id="KW-0812">Transmembrane</keyword>
<gene>
    <name evidence="8" type="ORF">CYY_006533</name>
</gene>
<feature type="region of interest" description="Disordered" evidence="5">
    <location>
        <begin position="631"/>
        <end position="652"/>
    </location>
</feature>
<name>A0A8J4PRR7_9MYCE</name>
<feature type="transmembrane region" description="Helical" evidence="6">
    <location>
        <begin position="174"/>
        <end position="194"/>
    </location>
</feature>
<evidence type="ECO:0000256" key="1">
    <source>
        <dbReference type="ARBA" id="ARBA00004308"/>
    </source>
</evidence>
<evidence type="ECO:0000256" key="4">
    <source>
        <dbReference type="ARBA" id="ARBA00023136"/>
    </source>
</evidence>
<keyword evidence="9" id="KW-1185">Reference proteome</keyword>
<evidence type="ECO:0000256" key="6">
    <source>
        <dbReference type="SAM" id="Phobius"/>
    </source>
</evidence>
<sequence>MSTADVHELILENSPFDQYLKSLDIDQDQFQGDILSLDDFNDAVEESENDTKGDDHGTEKSGHDGVSRRDGDGDGGGTLNRVEQRLMEYYQSLTTSIVDSNILHPFESPFINQPNNSLHQTDQVLPPLYPLSLYNIQIDGNSGNDEGDGQQRQDDRMLVIEVLMGGVKRMKWRVWAYALGGMAVLVALLGWMYVCMGTAGIVMAMIAVVSVRWKEIKQQNVAIKRVLDDTLTITKTHIKSLAKAIHLVREVELISRGYRLSTPLTPIERLEVSSPLNGNKSEKSLILRAGISRSLRSSIALFRDCIQSLTPFLRPQERVYVRSQLSDLFNDTSNNDTNNDAVSIEEMDTQLPILTLKAMLQEYEIMVSNYFTIVVFVLSKVHLSSDTSMLLAGHHRSMSTLHNSLNQVYSRLLIENNSLKSLVSKEQWDNKIPKRVLLSKPKKSTIESFLFSTNAIAESLNSMSPLFSILHSKIAPLEKQEQEDNNNGDQELQSTIDLVDILAVDEVVNDFVKIKQELSQCMRNWENANRALIKIVRSIPIEAKDGSKQQWDQREAEERVKRLLDKLRGYDSANLDYIAEPTDPDQHAMTEDDNYTVLHNTDETIYEAESGFLDETIEKPLSIDTPVNHHPLSTANDGTVPATGLPPPPPPPPLLGMVRKAKPSKRTVFDPLFDPQTNQMKKKNSPTPNPTEASTDQPPVYNYRNLIPPEKKVINELLMVLDTHKNNNNNNNNKK</sequence>
<evidence type="ECO:0000256" key="2">
    <source>
        <dbReference type="ARBA" id="ARBA00022692"/>
    </source>
</evidence>
<dbReference type="OrthoDB" id="21151at2759"/>
<feature type="domain" description="Myosin-binding" evidence="7">
    <location>
        <begin position="202"/>
        <end position="314"/>
    </location>
</feature>
<organism evidence="8 9">
    <name type="scientific">Polysphondylium violaceum</name>
    <dbReference type="NCBI Taxonomy" id="133409"/>
    <lineage>
        <taxon>Eukaryota</taxon>
        <taxon>Amoebozoa</taxon>
        <taxon>Evosea</taxon>
        <taxon>Eumycetozoa</taxon>
        <taxon>Dictyostelia</taxon>
        <taxon>Dictyosteliales</taxon>
        <taxon>Dictyosteliaceae</taxon>
        <taxon>Polysphondylium</taxon>
    </lineage>
</organism>
<accession>A0A8J4PRR7</accession>
<dbReference type="AlphaFoldDB" id="A0A8J4PRR7"/>
<reference evidence="8" key="1">
    <citation type="submission" date="2020-01" db="EMBL/GenBank/DDBJ databases">
        <title>Development of genomics and gene disruption for Polysphondylium violaceum indicates a role for the polyketide synthase stlB in stalk morphogenesis.</title>
        <authorList>
            <person name="Narita B."/>
            <person name="Kawabe Y."/>
            <person name="Kin K."/>
            <person name="Saito T."/>
            <person name="Gibbs R."/>
            <person name="Kuspa A."/>
            <person name="Muzny D."/>
            <person name="Queller D."/>
            <person name="Richards S."/>
            <person name="Strassman J."/>
            <person name="Sucgang R."/>
            <person name="Worley K."/>
            <person name="Schaap P."/>
        </authorList>
    </citation>
    <scope>NUCLEOTIDE SEQUENCE</scope>
    <source>
        <strain evidence="8">QSvi11</strain>
    </source>
</reference>
<evidence type="ECO:0000313" key="8">
    <source>
        <dbReference type="EMBL" id="KAF2072157.1"/>
    </source>
</evidence>
<evidence type="ECO:0000259" key="7">
    <source>
        <dbReference type="Pfam" id="PF12632"/>
    </source>
</evidence>
<dbReference type="EMBL" id="AJWJ01000306">
    <property type="protein sequence ID" value="KAF2072157.1"/>
    <property type="molecule type" value="Genomic_DNA"/>
</dbReference>
<evidence type="ECO:0000256" key="3">
    <source>
        <dbReference type="ARBA" id="ARBA00022989"/>
    </source>
</evidence>
<dbReference type="Proteomes" id="UP000695562">
    <property type="component" value="Unassembled WGS sequence"/>
</dbReference>
<feature type="region of interest" description="Disordered" evidence="5">
    <location>
        <begin position="44"/>
        <end position="79"/>
    </location>
</feature>
<evidence type="ECO:0000313" key="9">
    <source>
        <dbReference type="Proteomes" id="UP000695562"/>
    </source>
</evidence>